<name>A0A8J4E7Y7_9ACTN</name>
<comment type="caution">
    <text evidence="2">The sequence shown here is derived from an EMBL/GenBank/DDBJ whole genome shotgun (WGS) entry which is preliminary data.</text>
</comment>
<organism evidence="2 3">
    <name type="scientific">Virgisporangium aurantiacum</name>
    <dbReference type="NCBI Taxonomy" id="175570"/>
    <lineage>
        <taxon>Bacteria</taxon>
        <taxon>Bacillati</taxon>
        <taxon>Actinomycetota</taxon>
        <taxon>Actinomycetes</taxon>
        <taxon>Micromonosporales</taxon>
        <taxon>Micromonosporaceae</taxon>
        <taxon>Virgisporangium</taxon>
    </lineage>
</organism>
<dbReference type="Proteomes" id="UP000612585">
    <property type="component" value="Unassembled WGS sequence"/>
</dbReference>
<proteinExistence type="predicted"/>
<evidence type="ECO:0000313" key="3">
    <source>
        <dbReference type="Proteomes" id="UP000612585"/>
    </source>
</evidence>
<accession>A0A8J4E7Y7</accession>
<dbReference type="AlphaFoldDB" id="A0A8J4E7Y7"/>
<reference evidence="2" key="1">
    <citation type="submission" date="2021-01" db="EMBL/GenBank/DDBJ databases">
        <title>Whole genome shotgun sequence of Virgisporangium aurantiacum NBRC 16421.</title>
        <authorList>
            <person name="Komaki H."/>
            <person name="Tamura T."/>
        </authorList>
    </citation>
    <scope>NUCLEOTIDE SEQUENCE</scope>
    <source>
        <strain evidence="2">NBRC 16421</strain>
    </source>
</reference>
<feature type="region of interest" description="Disordered" evidence="1">
    <location>
        <begin position="122"/>
        <end position="153"/>
    </location>
</feature>
<gene>
    <name evidence="2" type="ORF">Vau01_123250</name>
</gene>
<sequence length="162" mass="18485">MVGSNCSRKRRYRSVADVLKRRRHLFEEFEITLDHPGVVMTIPLDRQYQAMLEVVVADEAELARRGSGRTVRPGTRRVVRCITTKDYGRITLAGVRGVAVADVIRRLAADSQTHQDVLREFLPASRPRSEPGSHRTGMRWRGPAGPRHRPSQLWICHLSQPR</sequence>
<evidence type="ECO:0000256" key="1">
    <source>
        <dbReference type="SAM" id="MobiDB-lite"/>
    </source>
</evidence>
<dbReference type="EMBL" id="BOPG01000130">
    <property type="protein sequence ID" value="GIJ64809.1"/>
    <property type="molecule type" value="Genomic_DNA"/>
</dbReference>
<protein>
    <submittedName>
        <fullName evidence="2">Uncharacterized protein</fullName>
    </submittedName>
</protein>
<evidence type="ECO:0000313" key="2">
    <source>
        <dbReference type="EMBL" id="GIJ64809.1"/>
    </source>
</evidence>
<keyword evidence="3" id="KW-1185">Reference proteome</keyword>